<comment type="caution">
    <text evidence="4">The sequence shown here is derived from an EMBL/GenBank/DDBJ whole genome shotgun (WGS) entry which is preliminary data.</text>
</comment>
<dbReference type="Proteomes" id="UP000265618">
    <property type="component" value="Unassembled WGS sequence"/>
</dbReference>
<sequence>MAFRIKALLFAALVVLCFCSGELNAFRVHRSPYAALERLERQTADASHHHHVYTRNPFGNPIGLMAQRHIDTMKSLDPLFTSFSHSYPPSLVTKRQEALHAERQREIAVLSAQHRERLQRQRERMAEREVALHQRWAALEERQRLLRERQRLLREMYLVDRLRLGGRLAPSEIVHEALVAENPIETPTPTPTPTRTDRGPGGAPLTRLLRVAPPEAPVPLPPSPTPTSSVPGGEAQGAAETDSPSMSDGDVGGQVASEPAPSQEDALILDLLSEEYA</sequence>
<evidence type="ECO:0000313" key="4">
    <source>
        <dbReference type="EMBL" id="GIQ80300.1"/>
    </source>
</evidence>
<evidence type="ECO:0000256" key="2">
    <source>
        <dbReference type="SAM" id="MobiDB-lite"/>
    </source>
</evidence>
<evidence type="ECO:0000313" key="5">
    <source>
        <dbReference type="Proteomes" id="UP000265618"/>
    </source>
</evidence>
<accession>A0A9K3CQ34</accession>
<proteinExistence type="predicted"/>
<dbReference type="EMBL" id="BDIP01000140">
    <property type="protein sequence ID" value="GIQ80300.1"/>
    <property type="molecule type" value="Genomic_DNA"/>
</dbReference>
<gene>
    <name evidence="4" type="ORF">KIPB_001075</name>
</gene>
<feature type="signal peptide" evidence="3">
    <location>
        <begin position="1"/>
        <end position="25"/>
    </location>
</feature>
<feature type="chain" id="PRO_5039888710" evidence="3">
    <location>
        <begin position="26"/>
        <end position="277"/>
    </location>
</feature>
<keyword evidence="3" id="KW-0732">Signal</keyword>
<keyword evidence="5" id="KW-1185">Reference proteome</keyword>
<protein>
    <submittedName>
        <fullName evidence="4">Uncharacterized protein</fullName>
    </submittedName>
</protein>
<organism evidence="4 5">
    <name type="scientific">Kipferlia bialata</name>
    <dbReference type="NCBI Taxonomy" id="797122"/>
    <lineage>
        <taxon>Eukaryota</taxon>
        <taxon>Metamonada</taxon>
        <taxon>Carpediemonas-like organisms</taxon>
        <taxon>Kipferlia</taxon>
    </lineage>
</organism>
<name>A0A9K3CQ34_9EUKA</name>
<evidence type="ECO:0000256" key="3">
    <source>
        <dbReference type="SAM" id="SignalP"/>
    </source>
</evidence>
<keyword evidence="1" id="KW-0175">Coiled coil</keyword>
<feature type="coiled-coil region" evidence="1">
    <location>
        <begin position="115"/>
        <end position="155"/>
    </location>
</feature>
<feature type="compositionally biased region" description="Pro residues" evidence="2">
    <location>
        <begin position="214"/>
        <end position="225"/>
    </location>
</feature>
<evidence type="ECO:0000256" key="1">
    <source>
        <dbReference type="SAM" id="Coils"/>
    </source>
</evidence>
<dbReference type="AlphaFoldDB" id="A0A9K3CQ34"/>
<reference evidence="4 5" key="1">
    <citation type="journal article" date="2018" name="PLoS ONE">
        <title>The draft genome of Kipferlia bialata reveals reductive genome evolution in fornicate parasites.</title>
        <authorList>
            <person name="Tanifuji G."/>
            <person name="Takabayashi S."/>
            <person name="Kume K."/>
            <person name="Takagi M."/>
            <person name="Nakayama T."/>
            <person name="Kamikawa R."/>
            <person name="Inagaki Y."/>
            <person name="Hashimoto T."/>
        </authorList>
    </citation>
    <scope>NUCLEOTIDE SEQUENCE [LARGE SCALE GENOMIC DNA]</scope>
    <source>
        <strain evidence="4">NY0173</strain>
    </source>
</reference>
<feature type="region of interest" description="Disordered" evidence="2">
    <location>
        <begin position="179"/>
        <end position="265"/>
    </location>
</feature>